<keyword evidence="9" id="KW-1133">Transmembrane helix</keyword>
<reference evidence="11 12" key="1">
    <citation type="journal article" date="2021" name="BMC Genomics">
        <title>Datura genome reveals duplications of psychoactive alkaloid biosynthetic genes and high mutation rate following tissue culture.</title>
        <authorList>
            <person name="Rajewski A."/>
            <person name="Carter-House D."/>
            <person name="Stajich J."/>
            <person name="Litt A."/>
        </authorList>
    </citation>
    <scope>NUCLEOTIDE SEQUENCE [LARGE SCALE GENOMIC DNA]</scope>
    <source>
        <strain evidence="11">AR-01</strain>
    </source>
</reference>
<dbReference type="SUPFAM" id="SSF82153">
    <property type="entry name" value="FAS1 domain"/>
    <property type="match status" value="2"/>
</dbReference>
<evidence type="ECO:0000256" key="6">
    <source>
        <dbReference type="ARBA" id="ARBA00023136"/>
    </source>
</evidence>
<name>A0ABS8SGR8_DATST</name>
<accession>A0ABS8SGR8</accession>
<keyword evidence="4" id="KW-0325">Glycoprotein</keyword>
<comment type="caution">
    <text evidence="11">The sequence shown here is derived from an EMBL/GenBank/DDBJ whole genome shotgun (WGS) entry which is preliminary data.</text>
</comment>
<sequence>MAVTISISHFTPATFLYFLLLSTCHLPIFAINITTLLSSYPEISDFANLLATTSVAADLAQRSSLTLLVVPNTFLRSSDLLNNRSPPSSSTNLGDVLRYHVLLEYFSWPDLRLIPPTGKLVTTLLQTTGRAPNNFGSVNITRNVNSNSVTVHSPTSNATILALVKTLPYNISVFTVDSLLVPNGFDLMASETRPPLGLNITKTLIDGHNFNVAASMLTASGVEEEFERDEGGAGITLFVPTDEAFSDMSSSMSFQSLPAEKKAVVLRFHVLHSYYPLGSLESIVNPVQPTLATEQNGAGSFTLNISRVNGSVGINTGVVQASVTQTVFDQNPVSIFGVSKVLLPQEFFGKNPIEVNKPIGGGGGGQSGVASPPEIPLSPENSPGIYGPPSHLSSPPILGKVVSSAANWKKGIFLWCIGFFYLLLVAIN</sequence>
<keyword evidence="6 9" id="KW-0472">Membrane</keyword>
<dbReference type="EMBL" id="JACEIK010000499">
    <property type="protein sequence ID" value="MCD7458111.1"/>
    <property type="molecule type" value="Genomic_DNA"/>
</dbReference>
<dbReference type="InterPro" id="IPR000782">
    <property type="entry name" value="FAS1_domain"/>
</dbReference>
<feature type="region of interest" description="Disordered" evidence="8">
    <location>
        <begin position="359"/>
        <end position="382"/>
    </location>
</feature>
<evidence type="ECO:0000256" key="5">
    <source>
        <dbReference type="ARBA" id="ARBA00022729"/>
    </source>
</evidence>
<comment type="subcellular location">
    <subcellularLocation>
        <location evidence="1">Cell membrane</location>
        <topology evidence="1">Lipid-anchor</topology>
        <topology evidence="1">GPI-anchor</topology>
    </subcellularLocation>
</comment>
<keyword evidence="9" id="KW-0812">Transmembrane</keyword>
<dbReference type="Gene3D" id="2.30.180.10">
    <property type="entry name" value="FAS1 domain"/>
    <property type="match status" value="2"/>
</dbReference>
<evidence type="ECO:0000313" key="12">
    <source>
        <dbReference type="Proteomes" id="UP000823775"/>
    </source>
</evidence>
<proteinExistence type="inferred from homology"/>
<dbReference type="PANTHER" id="PTHR32382">
    <property type="entry name" value="FASCICLIN-LIKE ARABINOGALACTAN PROTEIN"/>
    <property type="match status" value="1"/>
</dbReference>
<evidence type="ECO:0000256" key="4">
    <source>
        <dbReference type="ARBA" id="ARBA00022622"/>
    </source>
</evidence>
<evidence type="ECO:0000256" key="2">
    <source>
        <dbReference type="ARBA" id="ARBA00007843"/>
    </source>
</evidence>
<dbReference type="PROSITE" id="PS50213">
    <property type="entry name" value="FAS1"/>
    <property type="match status" value="2"/>
</dbReference>
<evidence type="ECO:0000256" key="1">
    <source>
        <dbReference type="ARBA" id="ARBA00004609"/>
    </source>
</evidence>
<organism evidence="11 12">
    <name type="scientific">Datura stramonium</name>
    <name type="common">Jimsonweed</name>
    <name type="synonym">Common thornapple</name>
    <dbReference type="NCBI Taxonomy" id="4076"/>
    <lineage>
        <taxon>Eukaryota</taxon>
        <taxon>Viridiplantae</taxon>
        <taxon>Streptophyta</taxon>
        <taxon>Embryophyta</taxon>
        <taxon>Tracheophyta</taxon>
        <taxon>Spermatophyta</taxon>
        <taxon>Magnoliopsida</taxon>
        <taxon>eudicotyledons</taxon>
        <taxon>Gunneridae</taxon>
        <taxon>Pentapetalae</taxon>
        <taxon>asterids</taxon>
        <taxon>lamiids</taxon>
        <taxon>Solanales</taxon>
        <taxon>Solanaceae</taxon>
        <taxon>Solanoideae</taxon>
        <taxon>Datureae</taxon>
        <taxon>Datura</taxon>
    </lineage>
</organism>
<keyword evidence="5" id="KW-0732">Signal</keyword>
<evidence type="ECO:0000256" key="7">
    <source>
        <dbReference type="ARBA" id="ARBA00023288"/>
    </source>
</evidence>
<evidence type="ECO:0000256" key="3">
    <source>
        <dbReference type="ARBA" id="ARBA00022475"/>
    </source>
</evidence>
<protein>
    <recommendedName>
        <fullName evidence="10">FAS1 domain-containing protein</fullName>
    </recommendedName>
</protein>
<keyword evidence="7" id="KW-0449">Lipoprotein</keyword>
<dbReference type="Pfam" id="PF02469">
    <property type="entry name" value="Fasciclin"/>
    <property type="match status" value="1"/>
</dbReference>
<keyword evidence="3" id="KW-1003">Cell membrane</keyword>
<dbReference type="SMART" id="SM00554">
    <property type="entry name" value="FAS1"/>
    <property type="match status" value="2"/>
</dbReference>
<dbReference type="InterPro" id="IPR036378">
    <property type="entry name" value="FAS1_dom_sf"/>
</dbReference>
<evidence type="ECO:0000256" key="8">
    <source>
        <dbReference type="SAM" id="MobiDB-lite"/>
    </source>
</evidence>
<gene>
    <name evidence="11" type="ORF">HAX54_037238</name>
</gene>
<comment type="similarity">
    <text evidence="2">Belongs to the fasciclin-like AGP family.</text>
</comment>
<keyword evidence="12" id="KW-1185">Reference proteome</keyword>
<feature type="transmembrane region" description="Helical" evidence="9">
    <location>
        <begin position="15"/>
        <end position="37"/>
    </location>
</feature>
<dbReference type="InterPro" id="IPR033254">
    <property type="entry name" value="Plant_FLA"/>
</dbReference>
<evidence type="ECO:0000256" key="9">
    <source>
        <dbReference type="SAM" id="Phobius"/>
    </source>
</evidence>
<dbReference type="PANTHER" id="PTHR32382:SF76">
    <property type="entry name" value="FASCICLIN-LIKE ARABINOGALACTAN PROTEIN 4"/>
    <property type="match status" value="1"/>
</dbReference>
<evidence type="ECO:0000259" key="10">
    <source>
        <dbReference type="PROSITE" id="PS50213"/>
    </source>
</evidence>
<feature type="domain" description="FAS1" evidence="10">
    <location>
        <begin position="30"/>
        <end position="180"/>
    </location>
</feature>
<evidence type="ECO:0000313" key="11">
    <source>
        <dbReference type="EMBL" id="MCD7458111.1"/>
    </source>
</evidence>
<dbReference type="Proteomes" id="UP000823775">
    <property type="component" value="Unassembled WGS sequence"/>
</dbReference>
<feature type="domain" description="FAS1" evidence="10">
    <location>
        <begin position="197"/>
        <end position="342"/>
    </location>
</feature>
<keyword evidence="4" id="KW-0336">GPI-anchor</keyword>